<dbReference type="EMBL" id="HQ188289">
    <property type="protein sequence ID" value="ADQ42407.1"/>
    <property type="molecule type" value="Genomic_DNA"/>
</dbReference>
<dbReference type="AlphaFoldDB" id="E5KK17"/>
<evidence type="ECO:0000313" key="1">
    <source>
        <dbReference type="EMBL" id="ADQ42407.1"/>
    </source>
</evidence>
<dbReference type="OMA" id="GMIESAM"/>
<accession>E5KK17</accession>
<name>E5KK17_9EURY</name>
<reference evidence="1" key="1">
    <citation type="submission" date="2010-08" db="EMBL/GenBank/DDBJ databases">
        <title>Quorum sensing in methanogenic archaeon.</title>
        <authorList>
            <person name="Zhang G."/>
            <person name="Zhang F."/>
            <person name="Guo X."/>
            <person name="Ding G."/>
            <person name="Zhu J."/>
            <person name="Zhou L."/>
            <person name="Cai S."/>
            <person name="Liu X."/>
            <person name="Luo Y."/>
            <person name="Shi W."/>
            <person name="Dong X."/>
        </authorList>
    </citation>
    <scope>NUCLEOTIDE SEQUENCE</scope>
    <source>
        <strain evidence="1">6Ac</strain>
    </source>
</reference>
<organism evidence="1">
    <name type="scientific">Methanothrix harundinacea</name>
    <dbReference type="NCBI Taxonomy" id="301375"/>
    <lineage>
        <taxon>Archaea</taxon>
        <taxon>Methanobacteriati</taxon>
        <taxon>Methanobacteriota</taxon>
        <taxon>Stenosarchaea group</taxon>
        <taxon>Methanomicrobia</taxon>
        <taxon>Methanotrichales</taxon>
        <taxon>Methanotrichaceae</taxon>
        <taxon>Methanothrix</taxon>
    </lineage>
</organism>
<sequence length="194" mass="21768">MIGISSEEFDKLSREDQVLYLTENLRQLPEELIEPGIEILIGAGEPELAISLAKDSGRTDKAMEIALEEGDYLWAALIAKKAGLEEESMRLYREGLDYYVSEKMYGRAVSAGRALGLPSHQLERLFEAGVNHERRSMDLGRVGYALESVALSLENALIGRDDDLAEGLRRAMVEEREKTMRRAAEDRERSGDHP</sequence>
<protein>
    <submittedName>
        <fullName evidence="1">Two component transcriptional regulator</fullName>
    </submittedName>
</protein>
<proteinExistence type="predicted"/>